<comment type="caution">
    <text evidence="1">The sequence shown here is derived from an EMBL/GenBank/DDBJ whole genome shotgun (WGS) entry which is preliminary data.</text>
</comment>
<dbReference type="EMBL" id="FWZC01000035">
    <property type="protein sequence ID" value="SME05930.1"/>
    <property type="molecule type" value="Genomic_DNA"/>
</dbReference>
<protein>
    <submittedName>
        <fullName evidence="1">Uncharacterized protein</fullName>
    </submittedName>
</protein>
<sequence length="49" mass="5607">MDAKEFEEQLMNVGWLAKHLLITEEDIIKGAETLRSAGYSIDEIINNTR</sequence>
<dbReference type="Proteomes" id="UP000194435">
    <property type="component" value="Unassembled WGS sequence"/>
</dbReference>
<evidence type="ECO:0000313" key="2">
    <source>
        <dbReference type="Proteomes" id="UP000194435"/>
    </source>
</evidence>
<accession>A0A9X8X5L3</accession>
<dbReference type="RefSeq" id="WP_176359154.1">
    <property type="nucleotide sequence ID" value="NZ_FWZC01000035.1"/>
</dbReference>
<gene>
    <name evidence="1" type="ORF">BACERE00221_02357</name>
</gene>
<dbReference type="AlphaFoldDB" id="A0A9X8X5L3"/>
<name>A0A9X8X5L3_9BACI</name>
<proteinExistence type="predicted"/>
<evidence type="ECO:0000313" key="1">
    <source>
        <dbReference type="EMBL" id="SME05930.1"/>
    </source>
</evidence>
<organism evidence="1 2">
    <name type="scientific">Bacillus paranthracis</name>
    <dbReference type="NCBI Taxonomy" id="2026186"/>
    <lineage>
        <taxon>Bacteria</taxon>
        <taxon>Bacillati</taxon>
        <taxon>Bacillota</taxon>
        <taxon>Bacilli</taxon>
        <taxon>Bacillales</taxon>
        <taxon>Bacillaceae</taxon>
        <taxon>Bacillus</taxon>
        <taxon>Bacillus cereus group</taxon>
    </lineage>
</organism>
<reference evidence="1 2" key="1">
    <citation type="submission" date="2017-04" db="EMBL/GenBank/DDBJ databases">
        <authorList>
            <person name="Criscuolo A."/>
        </authorList>
    </citation>
    <scope>NUCLEOTIDE SEQUENCE [LARGE SCALE GENOMIC DNA]</scope>
    <source>
        <strain evidence="1">16-00221</strain>
    </source>
</reference>